<dbReference type="InterPro" id="IPR013087">
    <property type="entry name" value="Znf_C2H2_type"/>
</dbReference>
<feature type="region of interest" description="Disordered" evidence="2">
    <location>
        <begin position="118"/>
        <end position="137"/>
    </location>
</feature>
<dbReference type="PROSITE" id="PS00028">
    <property type="entry name" value="ZINC_FINGER_C2H2_1"/>
    <property type="match status" value="1"/>
</dbReference>
<keyword evidence="1" id="KW-0479">Metal-binding</keyword>
<sequence>MTTSPPLSQGALLFANNNLPSSGKSTDSNALSTSFGAAGSVLSLSASVPSSGLLMTQRQQKQNGTRSGSTNGGVPVFPDRTDANGGHTHLGVPCNMAASPPNAESSILSQSLGSRINGGSGGIKRTSSTLSADDDEGMMLDDGSSLDKHSHGKGEIHKCETCSKVYRHPSCLVKHRWEHTIHWRESSKLSGSKHQTVQLLEAAAILVGMESPARSLPEEKALWPAAVSPPSSGLLGSDKVNFVKLMTTRPPMSTSASASSFTSAHPTPSKEQFSPLMATNQQQLATQQDEEQKYRNGPRDSTAPLSPLSTASELSRSANSQAFGGSSFGSATPTFTGGTLSPLNSLGNLMLSSPPTRPHDPRNGNLNTNTSLRPNHHQHPRRTSVTGKHPNMVGYIRSTSATNINTTPTGTTPHSGSTPISVAGRFAAVTASNAAGRASKKAAKTSNHSSSGDDADSDVKILHLDWDSSSHSDRTESDDRGSRSGRSGSAETEATSGEVGLVFGEEDDEDDALSDEEIQEGDHVLKKAGGGKEKANGKKNKANRVGDGRGVDDEHDEADDNIERDDEDDDDEEADREDEEDEDSSRSFGDADGMDAMEMDGVE</sequence>
<keyword evidence="1" id="KW-0862">Zinc</keyword>
<keyword evidence="1" id="KW-0863">Zinc-finger</keyword>
<accession>A0AAN6JUW2</accession>
<feature type="compositionally biased region" description="Basic and acidic residues" evidence="2">
    <location>
        <begin position="520"/>
        <end position="536"/>
    </location>
</feature>
<dbReference type="EMBL" id="JAPDMZ010000002">
    <property type="protein sequence ID" value="KAK0557823.1"/>
    <property type="molecule type" value="Genomic_DNA"/>
</dbReference>
<evidence type="ECO:0000313" key="4">
    <source>
        <dbReference type="EMBL" id="KAK0557823.1"/>
    </source>
</evidence>
<feature type="region of interest" description="Disordered" evidence="2">
    <location>
        <begin position="433"/>
        <end position="603"/>
    </location>
</feature>
<name>A0AAN6JUW2_9BASI</name>
<reference evidence="4" key="1">
    <citation type="journal article" date="2023" name="PhytoFront">
        <title>Draft Genome Resources of Seven Strains of Tilletia horrida, Causal Agent of Kernel Smut of Rice.</title>
        <authorList>
            <person name="Khanal S."/>
            <person name="Antony Babu S."/>
            <person name="Zhou X.G."/>
        </authorList>
    </citation>
    <scope>NUCLEOTIDE SEQUENCE</scope>
    <source>
        <strain evidence="4">TX6</strain>
    </source>
</reference>
<feature type="compositionally biased region" description="Polar residues" evidence="2">
    <location>
        <begin position="364"/>
        <end position="373"/>
    </location>
</feature>
<dbReference type="Proteomes" id="UP001176517">
    <property type="component" value="Unassembled WGS sequence"/>
</dbReference>
<feature type="compositionally biased region" description="Low complexity" evidence="2">
    <location>
        <begin position="251"/>
        <end position="269"/>
    </location>
</feature>
<evidence type="ECO:0000256" key="2">
    <source>
        <dbReference type="SAM" id="MobiDB-lite"/>
    </source>
</evidence>
<dbReference type="AlphaFoldDB" id="A0AAN6JUW2"/>
<feature type="domain" description="C2H2-type" evidence="3">
    <location>
        <begin position="157"/>
        <end position="180"/>
    </location>
</feature>
<feature type="compositionally biased region" description="Acidic residues" evidence="2">
    <location>
        <begin position="592"/>
        <end position="603"/>
    </location>
</feature>
<comment type="caution">
    <text evidence="4">The sequence shown here is derived from an EMBL/GenBank/DDBJ whole genome shotgun (WGS) entry which is preliminary data.</text>
</comment>
<feature type="compositionally biased region" description="Acidic residues" evidence="2">
    <location>
        <begin position="504"/>
        <end position="519"/>
    </location>
</feature>
<feature type="region of interest" description="Disordered" evidence="2">
    <location>
        <begin position="401"/>
        <end position="420"/>
    </location>
</feature>
<dbReference type="PROSITE" id="PS50157">
    <property type="entry name" value="ZINC_FINGER_C2H2_2"/>
    <property type="match status" value="1"/>
</dbReference>
<feature type="compositionally biased region" description="Acidic residues" evidence="2">
    <location>
        <begin position="553"/>
        <end position="583"/>
    </location>
</feature>
<evidence type="ECO:0000256" key="1">
    <source>
        <dbReference type="PROSITE-ProRule" id="PRU00042"/>
    </source>
</evidence>
<feature type="compositionally biased region" description="Polar residues" evidence="2">
    <location>
        <begin position="303"/>
        <end position="316"/>
    </location>
</feature>
<feature type="compositionally biased region" description="Low complexity" evidence="2">
    <location>
        <begin position="484"/>
        <end position="493"/>
    </location>
</feature>
<feature type="compositionally biased region" description="Polar residues" evidence="2">
    <location>
        <begin position="56"/>
        <end position="69"/>
    </location>
</feature>
<evidence type="ECO:0000313" key="5">
    <source>
        <dbReference type="Proteomes" id="UP001176517"/>
    </source>
</evidence>
<dbReference type="GO" id="GO:0008270">
    <property type="term" value="F:zinc ion binding"/>
    <property type="evidence" value="ECO:0007669"/>
    <property type="project" value="UniProtKB-KW"/>
</dbReference>
<protein>
    <recommendedName>
        <fullName evidence="3">C2H2-type domain-containing protein</fullName>
    </recommendedName>
</protein>
<gene>
    <name evidence="4" type="ORF">OC846_000117</name>
</gene>
<organism evidence="4 5">
    <name type="scientific">Tilletia horrida</name>
    <dbReference type="NCBI Taxonomy" id="155126"/>
    <lineage>
        <taxon>Eukaryota</taxon>
        <taxon>Fungi</taxon>
        <taxon>Dikarya</taxon>
        <taxon>Basidiomycota</taxon>
        <taxon>Ustilaginomycotina</taxon>
        <taxon>Exobasidiomycetes</taxon>
        <taxon>Tilletiales</taxon>
        <taxon>Tilletiaceae</taxon>
        <taxon>Tilletia</taxon>
    </lineage>
</organism>
<feature type="region of interest" description="Disordered" evidence="2">
    <location>
        <begin position="54"/>
        <end position="75"/>
    </location>
</feature>
<feature type="region of interest" description="Disordered" evidence="2">
    <location>
        <begin position="346"/>
        <end position="392"/>
    </location>
</feature>
<feature type="compositionally biased region" description="Low complexity" evidence="2">
    <location>
        <begin position="278"/>
        <end position="287"/>
    </location>
</feature>
<proteinExistence type="predicted"/>
<evidence type="ECO:0000259" key="3">
    <source>
        <dbReference type="PROSITE" id="PS50157"/>
    </source>
</evidence>
<feature type="region of interest" description="Disordered" evidence="2">
    <location>
        <begin position="251"/>
        <end position="318"/>
    </location>
</feature>
<feature type="compositionally biased region" description="Basic and acidic residues" evidence="2">
    <location>
        <begin position="457"/>
        <end position="482"/>
    </location>
</feature>
<keyword evidence="5" id="KW-1185">Reference proteome</keyword>